<dbReference type="Proteomes" id="UP001501759">
    <property type="component" value="Unassembled WGS sequence"/>
</dbReference>
<evidence type="ECO:0000313" key="2">
    <source>
        <dbReference type="EMBL" id="GAA5023701.1"/>
    </source>
</evidence>
<feature type="region of interest" description="Disordered" evidence="1">
    <location>
        <begin position="77"/>
        <end position="100"/>
    </location>
</feature>
<evidence type="ECO:0000313" key="3">
    <source>
        <dbReference type="Proteomes" id="UP001501759"/>
    </source>
</evidence>
<dbReference type="InterPro" id="IPR013325">
    <property type="entry name" value="RNA_pol_sigma_r2"/>
</dbReference>
<proteinExistence type="predicted"/>
<dbReference type="SUPFAM" id="SSF54427">
    <property type="entry name" value="NTF2-like"/>
    <property type="match status" value="1"/>
</dbReference>
<keyword evidence="3" id="KW-1185">Reference proteome</keyword>
<accession>A0ABP9JAP1</accession>
<dbReference type="SUPFAM" id="SSF88946">
    <property type="entry name" value="Sigma2 domain of RNA polymerase sigma factors"/>
    <property type="match status" value="1"/>
</dbReference>
<feature type="region of interest" description="Disordered" evidence="1">
    <location>
        <begin position="280"/>
        <end position="308"/>
    </location>
</feature>
<dbReference type="PANTHER" id="PTHR30173">
    <property type="entry name" value="SIGMA 19 FACTOR"/>
    <property type="match status" value="1"/>
</dbReference>
<dbReference type="InterPro" id="IPR052704">
    <property type="entry name" value="ECF_Sigma-70_Domain"/>
</dbReference>
<comment type="caution">
    <text evidence="2">The sequence shown here is derived from an EMBL/GenBank/DDBJ whole genome shotgun (WGS) entry which is preliminary data.</text>
</comment>
<protein>
    <submittedName>
        <fullName evidence="2">RNA polymerase sigma factor</fullName>
    </submittedName>
</protein>
<dbReference type="PANTHER" id="PTHR30173:SF43">
    <property type="entry name" value="ECF RNA POLYMERASE SIGMA FACTOR SIGI-RELATED"/>
    <property type="match status" value="1"/>
</dbReference>
<dbReference type="EMBL" id="BAABKB010000023">
    <property type="protein sequence ID" value="GAA5023701.1"/>
    <property type="molecule type" value="Genomic_DNA"/>
</dbReference>
<gene>
    <name evidence="2" type="ORF">GCM10023335_56680</name>
</gene>
<sequence length="308" mass="33312">MDRADDAVPIVELLDERRHLLDVAHWMLGSSSEAERVIDETYRRWYELPRPARVQIAAPRSWLAQVAGGICLARLSLPGPGRSDTRNQGATRASTGSPDGMLQEAVGEVLRGALVSLSAAERAAFILNDVFGRAPGRAEDAWDQSERAYSADHALRSLGARRPQRTAPHQHDTVARAFQQAWLTPDAALLTSLLAPDAAALFDGGGKVRALVTPVHGNQQVARSLLSLLPGSPRTSLDTRSVNGRTGLVATCDHQVAAVISLDIADHHITHVWATLNPDKLRPWNRPRTAPGPPKTGDEAAEHLRNDA</sequence>
<feature type="compositionally biased region" description="Basic and acidic residues" evidence="1">
    <location>
        <begin position="296"/>
        <end position="308"/>
    </location>
</feature>
<reference evidence="3" key="1">
    <citation type="journal article" date="2019" name="Int. J. Syst. Evol. Microbiol.">
        <title>The Global Catalogue of Microorganisms (GCM) 10K type strain sequencing project: providing services to taxonomists for standard genome sequencing and annotation.</title>
        <authorList>
            <consortium name="The Broad Institute Genomics Platform"/>
            <consortium name="The Broad Institute Genome Sequencing Center for Infectious Disease"/>
            <person name="Wu L."/>
            <person name="Ma J."/>
        </authorList>
    </citation>
    <scope>NUCLEOTIDE SEQUENCE [LARGE SCALE GENOMIC DNA]</scope>
    <source>
        <strain evidence="3">JCM 18409</strain>
    </source>
</reference>
<dbReference type="RefSeq" id="WP_345655243.1">
    <property type="nucleotide sequence ID" value="NZ_BAABKB010000023.1"/>
</dbReference>
<evidence type="ECO:0000256" key="1">
    <source>
        <dbReference type="SAM" id="MobiDB-lite"/>
    </source>
</evidence>
<dbReference type="InterPro" id="IPR032710">
    <property type="entry name" value="NTF2-like_dom_sf"/>
</dbReference>
<name>A0ABP9JAP1_9ACTN</name>
<feature type="compositionally biased region" description="Polar residues" evidence="1">
    <location>
        <begin position="86"/>
        <end position="97"/>
    </location>
</feature>
<organism evidence="2 3">
    <name type="scientific">Streptomyces siamensis</name>
    <dbReference type="NCBI Taxonomy" id="1274986"/>
    <lineage>
        <taxon>Bacteria</taxon>
        <taxon>Bacillati</taxon>
        <taxon>Actinomycetota</taxon>
        <taxon>Actinomycetes</taxon>
        <taxon>Kitasatosporales</taxon>
        <taxon>Streptomycetaceae</taxon>
        <taxon>Streptomyces</taxon>
    </lineage>
</organism>